<sequence>MAKVFETQEAAYEGLLSHAVSEGYSIALYKRYPTISSGLETTRVVYRCARGGPIISKELKEARAQATHPKKRRKNTRSACTDCPFKICTKKTPSGWVIEAIQLRGQDVDHSHNHPMDFNATSHHAYRRHEINAWKSQILSYWRVGDTPGRIMAKIREELGGQKPPFLVSDVKNLCRAHGEASLRGNIVVAGGGNEVVL</sequence>
<accession>A0A6P8BJJ7</accession>
<dbReference type="Proteomes" id="UP000515153">
    <property type="component" value="Unplaced"/>
</dbReference>
<reference evidence="2" key="2">
    <citation type="submission" date="2019-10" db="EMBL/GenBank/DDBJ databases">
        <authorList>
            <consortium name="NCBI Genome Project"/>
        </authorList>
    </citation>
    <scope>NUCLEOTIDE SEQUENCE</scope>
    <source>
        <strain evidence="2">NI907</strain>
    </source>
</reference>
<dbReference type="GeneID" id="41956973"/>
<organism evidence="1 2">
    <name type="scientific">Pyricularia grisea</name>
    <name type="common">Crabgrass-specific blast fungus</name>
    <name type="synonym">Magnaporthe grisea</name>
    <dbReference type="NCBI Taxonomy" id="148305"/>
    <lineage>
        <taxon>Eukaryota</taxon>
        <taxon>Fungi</taxon>
        <taxon>Dikarya</taxon>
        <taxon>Ascomycota</taxon>
        <taxon>Pezizomycotina</taxon>
        <taxon>Sordariomycetes</taxon>
        <taxon>Sordariomycetidae</taxon>
        <taxon>Magnaporthales</taxon>
        <taxon>Pyriculariaceae</taxon>
        <taxon>Pyricularia</taxon>
    </lineage>
</organism>
<gene>
    <name evidence="2" type="ORF">PgNI_01990</name>
</gene>
<dbReference type="KEGG" id="pgri:PgNI_01990"/>
<protein>
    <recommendedName>
        <fullName evidence="3">FAR1 domain-containing protein</fullName>
    </recommendedName>
</protein>
<keyword evidence="1" id="KW-1185">Reference proteome</keyword>
<name>A0A6P8BJJ7_PYRGI</name>
<dbReference type="AlphaFoldDB" id="A0A6P8BJJ7"/>
<proteinExistence type="predicted"/>
<evidence type="ECO:0000313" key="1">
    <source>
        <dbReference type="Proteomes" id="UP000515153"/>
    </source>
</evidence>
<dbReference type="RefSeq" id="XP_030987287.1">
    <property type="nucleotide sequence ID" value="XM_031122061.1"/>
</dbReference>
<evidence type="ECO:0008006" key="3">
    <source>
        <dbReference type="Google" id="ProtNLM"/>
    </source>
</evidence>
<reference evidence="2" key="1">
    <citation type="journal article" date="2019" name="Mol. Biol. Evol.">
        <title>Blast fungal genomes show frequent chromosomal changes, gene gains and losses, and effector gene turnover.</title>
        <authorList>
            <person name="Gomez Luciano L.B."/>
            <person name="Jason Tsai I."/>
            <person name="Chuma I."/>
            <person name="Tosa Y."/>
            <person name="Chen Y.H."/>
            <person name="Li J.Y."/>
            <person name="Li M.Y."/>
            <person name="Jade Lu M.Y."/>
            <person name="Nakayashiki H."/>
            <person name="Li W.H."/>
        </authorList>
    </citation>
    <scope>NUCLEOTIDE SEQUENCE</scope>
    <source>
        <strain evidence="2">NI907</strain>
    </source>
</reference>
<reference evidence="2" key="3">
    <citation type="submission" date="2025-08" db="UniProtKB">
        <authorList>
            <consortium name="RefSeq"/>
        </authorList>
    </citation>
    <scope>IDENTIFICATION</scope>
    <source>
        <strain evidence="2">NI907</strain>
    </source>
</reference>
<evidence type="ECO:0000313" key="2">
    <source>
        <dbReference type="RefSeq" id="XP_030987287.1"/>
    </source>
</evidence>